<dbReference type="Pfam" id="PF00476">
    <property type="entry name" value="DNA_pol_A"/>
    <property type="match status" value="1"/>
</dbReference>
<keyword evidence="6" id="KW-0235">DNA replication</keyword>
<dbReference type="GO" id="GO:0039693">
    <property type="term" value="P:viral DNA genome replication"/>
    <property type="evidence" value="ECO:0007669"/>
    <property type="project" value="UniProtKB-KW"/>
</dbReference>
<accession>A0AAX3ZVK5</accession>
<gene>
    <name evidence="12" type="ORF">CRP804_gp15</name>
</gene>
<dbReference type="InterPro" id="IPR001098">
    <property type="entry name" value="DNA-dir_DNA_pol_A_palm_dom"/>
</dbReference>
<dbReference type="Gene3D" id="3.30.70.370">
    <property type="match status" value="2"/>
</dbReference>
<dbReference type="InterPro" id="IPR019760">
    <property type="entry name" value="DNA-dir_DNA_pol_A_CS"/>
</dbReference>
<evidence type="ECO:0000256" key="1">
    <source>
        <dbReference type="ARBA" id="ARBA00007705"/>
    </source>
</evidence>
<evidence type="ECO:0000256" key="3">
    <source>
        <dbReference type="ARBA" id="ARBA00015749"/>
    </source>
</evidence>
<evidence type="ECO:0000256" key="5">
    <source>
        <dbReference type="ARBA" id="ARBA00022695"/>
    </source>
</evidence>
<dbReference type="SMART" id="SM00482">
    <property type="entry name" value="POLAc"/>
    <property type="match status" value="1"/>
</dbReference>
<dbReference type="InterPro" id="IPR043502">
    <property type="entry name" value="DNA/RNA_pol_sf"/>
</dbReference>
<evidence type="ECO:0000313" key="13">
    <source>
        <dbReference type="Proteomes" id="UP001301871"/>
    </source>
</evidence>
<dbReference type="InterPro" id="IPR036397">
    <property type="entry name" value="RNaseH_sf"/>
</dbReference>
<keyword evidence="9" id="KW-0238">DNA-binding</keyword>
<dbReference type="SUPFAM" id="SSF53098">
    <property type="entry name" value="Ribonuclease H-like"/>
    <property type="match status" value="1"/>
</dbReference>
<dbReference type="PANTHER" id="PTHR10133">
    <property type="entry name" value="DNA POLYMERASE I"/>
    <property type="match status" value="1"/>
</dbReference>
<reference evidence="12 13" key="1">
    <citation type="submission" date="2023-08" db="EMBL/GenBank/DDBJ databases">
        <authorList>
            <person name="Du S."/>
            <person name="Wu Z."/>
            <person name="Wu Y."/>
            <person name="Yang M."/>
            <person name="Shao J."/>
            <person name="Liu H."/>
            <person name="Zhao Y."/>
            <person name="Zhang Z."/>
        </authorList>
    </citation>
    <scope>NUCLEOTIDE SEQUENCE [LARGE SCALE GENOMIC DNA]</scope>
</reference>
<dbReference type="Gene3D" id="1.20.1060.10">
    <property type="entry name" value="Taq DNA Polymerase, Chain T, domain 4"/>
    <property type="match status" value="1"/>
</dbReference>
<keyword evidence="13" id="KW-1185">Reference proteome</keyword>
<dbReference type="InterPro" id="IPR038720">
    <property type="entry name" value="YprB_RNase_H-like_dom"/>
</dbReference>
<dbReference type="GO" id="GO:0003887">
    <property type="term" value="F:DNA-directed DNA polymerase activity"/>
    <property type="evidence" value="ECO:0007669"/>
    <property type="project" value="UniProtKB-KW"/>
</dbReference>
<evidence type="ECO:0000256" key="7">
    <source>
        <dbReference type="ARBA" id="ARBA00022932"/>
    </source>
</evidence>
<dbReference type="GO" id="GO:0003677">
    <property type="term" value="F:DNA binding"/>
    <property type="evidence" value="ECO:0007669"/>
    <property type="project" value="UniProtKB-KW"/>
</dbReference>
<feature type="domain" description="DNA-directed DNA polymerase family A palm" evidence="11">
    <location>
        <begin position="369"/>
        <end position="558"/>
    </location>
</feature>
<organism evidence="12 13">
    <name type="scientific">Roseobacter phage CRP-804</name>
    <dbReference type="NCBI Taxonomy" id="3072850"/>
    <lineage>
        <taxon>Viruses</taxon>
        <taxon>Duplodnaviria</taxon>
        <taxon>Heunggongvirae</taxon>
        <taxon>Uroviricota</taxon>
        <taxon>Caudoviricetes</taxon>
        <taxon>Autographivirales</taxon>
        <taxon>Autographivirales incertae sedis</taxon>
        <taxon>Triteiavirus</taxon>
        <taxon>Triteiavirus CRP804</taxon>
    </lineage>
</organism>
<evidence type="ECO:0000259" key="11">
    <source>
        <dbReference type="SMART" id="SM00482"/>
    </source>
</evidence>
<evidence type="ECO:0000256" key="2">
    <source>
        <dbReference type="ARBA" id="ARBA00012417"/>
    </source>
</evidence>
<dbReference type="GO" id="GO:0006302">
    <property type="term" value="P:double-strand break repair"/>
    <property type="evidence" value="ECO:0007669"/>
    <property type="project" value="TreeGrafter"/>
</dbReference>
<dbReference type="InterPro" id="IPR002298">
    <property type="entry name" value="DNA_polymerase_A"/>
</dbReference>
<dbReference type="EMBL" id="OR420734">
    <property type="protein sequence ID" value="WMM94893.1"/>
    <property type="molecule type" value="Genomic_DNA"/>
</dbReference>
<evidence type="ECO:0000256" key="8">
    <source>
        <dbReference type="ARBA" id="ARBA00023109"/>
    </source>
</evidence>
<evidence type="ECO:0000256" key="6">
    <source>
        <dbReference type="ARBA" id="ARBA00022705"/>
    </source>
</evidence>
<evidence type="ECO:0000256" key="4">
    <source>
        <dbReference type="ARBA" id="ARBA00022679"/>
    </source>
</evidence>
<evidence type="ECO:0000313" key="12">
    <source>
        <dbReference type="EMBL" id="WMM94893.1"/>
    </source>
</evidence>
<evidence type="ECO:0000256" key="10">
    <source>
        <dbReference type="ARBA" id="ARBA00049244"/>
    </source>
</evidence>
<dbReference type="GO" id="GO:0006261">
    <property type="term" value="P:DNA-templated DNA replication"/>
    <property type="evidence" value="ECO:0007669"/>
    <property type="project" value="InterPro"/>
</dbReference>
<protein>
    <recommendedName>
        <fullName evidence="3">DNA polymerase</fullName>
        <ecNumber evidence="2">2.7.7.7</ecNumber>
    </recommendedName>
</protein>
<comment type="catalytic activity">
    <reaction evidence="10">
        <text>DNA(n) + a 2'-deoxyribonucleoside 5'-triphosphate = DNA(n+1) + diphosphate</text>
        <dbReference type="Rhea" id="RHEA:22508"/>
        <dbReference type="Rhea" id="RHEA-COMP:17339"/>
        <dbReference type="Rhea" id="RHEA-COMP:17340"/>
        <dbReference type="ChEBI" id="CHEBI:33019"/>
        <dbReference type="ChEBI" id="CHEBI:61560"/>
        <dbReference type="ChEBI" id="CHEBI:173112"/>
        <dbReference type="EC" id="2.7.7.7"/>
    </reaction>
</comment>
<dbReference type="EC" id="2.7.7.7" evidence="2"/>
<dbReference type="Pfam" id="PF13482">
    <property type="entry name" value="RNase_H_2"/>
    <property type="match status" value="1"/>
</dbReference>
<dbReference type="PROSITE" id="PS00447">
    <property type="entry name" value="DNA_POLYMERASE_A"/>
    <property type="match status" value="1"/>
</dbReference>
<dbReference type="Gene3D" id="3.30.420.10">
    <property type="entry name" value="Ribonuclease H-like superfamily/Ribonuclease H"/>
    <property type="match status" value="1"/>
</dbReference>
<dbReference type="InterPro" id="IPR012337">
    <property type="entry name" value="RNaseH-like_sf"/>
</dbReference>
<comment type="similarity">
    <text evidence="1">Belongs to the DNA polymerase type-A family.</text>
</comment>
<keyword evidence="5" id="KW-0548">Nucleotidyltransferase</keyword>
<keyword evidence="7" id="KW-0239">DNA-directed DNA polymerase</keyword>
<sequence>MTTLIGDIETDGLLDTATKVHCLVLQDADTEEVYSYGPNEIQEGLDRMLKADRLVFHNGIRFDIPAIEKIYPHIKVDRARVIDTLVCTRLIWTNLSDTDSRRIAVGKLEPKQRGSHSLAAWGKRLGVLKGDFGQSTDWSEWSPEMQKYCEQDVAVTLKLWAAISAKEYSATAIELEHQVAWIVAEQERHGFLFDVAKAEKLLMRLQKERAEIETDLQTIFDPWYSAVEEKTPKKTINYKSVDRHSVWAGAPYTVIKLNVFNPNSRMHIADRLIAKYGWKPTEFTPDGRPKIDETVLDELPYPEAKRIAYALMLQKRIGQLGEGNNAWLNLVGDDSRIHGAVNTNGAVTGRMTHNYPNVAQTPSVGKPFGKECRELFHVPQGKKLVGVDVSGLELRMLGHFLARFDGGAYGHEVVNGDIHTVNQQAAGLPTRNQAKTFIYGFLYGAGAAKIGSIVGKGPKEGQKLKTKFLDQTPALAKLIKAVTGAAQRGYLKGLDGRHLHIRSTHAALNTLLQSAGALVCKRWAVEMDLALQEHGLKDRCQVVANIHDEHQYECDEDIAELVGELSVQSIKKAGQYFNIKVELDGEAKIGNNWFETH</sequence>
<keyword evidence="8" id="KW-1194">Viral DNA replication</keyword>
<dbReference type="Proteomes" id="UP001301871">
    <property type="component" value="Segment"/>
</dbReference>
<dbReference type="PANTHER" id="PTHR10133:SF27">
    <property type="entry name" value="DNA POLYMERASE NU"/>
    <property type="match status" value="1"/>
</dbReference>
<proteinExistence type="inferred from homology"/>
<evidence type="ECO:0000256" key="9">
    <source>
        <dbReference type="ARBA" id="ARBA00023125"/>
    </source>
</evidence>
<dbReference type="SUPFAM" id="SSF56672">
    <property type="entry name" value="DNA/RNA polymerases"/>
    <property type="match status" value="1"/>
</dbReference>
<name>A0AAX3ZVK5_9CAUD</name>
<keyword evidence="4" id="KW-0808">Transferase</keyword>
<dbReference type="PRINTS" id="PR00868">
    <property type="entry name" value="DNAPOLI"/>
</dbReference>